<dbReference type="PANTHER" id="PTHR43289:SF6">
    <property type="entry name" value="SERINE_THREONINE-PROTEIN KINASE NEKL-3"/>
    <property type="match status" value="1"/>
</dbReference>
<dbReference type="Pfam" id="PF00059">
    <property type="entry name" value="Lectin_C"/>
    <property type="match status" value="1"/>
</dbReference>
<keyword evidence="1" id="KW-0808">Transferase</keyword>
<feature type="compositionally biased region" description="Basic and acidic residues" evidence="5">
    <location>
        <begin position="400"/>
        <end position="415"/>
    </location>
</feature>
<dbReference type="PROSITE" id="PS50011">
    <property type="entry name" value="PROTEIN_KINASE_DOM"/>
    <property type="match status" value="1"/>
</dbReference>
<keyword evidence="2" id="KW-0547">Nucleotide-binding</keyword>
<dbReference type="SUPFAM" id="SSF56436">
    <property type="entry name" value="C-type lectin-like"/>
    <property type="match status" value="1"/>
</dbReference>
<gene>
    <name evidence="9" type="ORF">ACFSQZ_04675</name>
</gene>
<dbReference type="InterPro" id="IPR011009">
    <property type="entry name" value="Kinase-like_dom_sf"/>
</dbReference>
<evidence type="ECO:0000259" key="7">
    <source>
        <dbReference type="PROSITE" id="PS50011"/>
    </source>
</evidence>
<dbReference type="InterPro" id="IPR008271">
    <property type="entry name" value="Ser/Thr_kinase_AS"/>
</dbReference>
<dbReference type="SUPFAM" id="SSF56112">
    <property type="entry name" value="Protein kinase-like (PK-like)"/>
    <property type="match status" value="1"/>
</dbReference>
<accession>A0ABW5E092</accession>
<evidence type="ECO:0000259" key="8">
    <source>
        <dbReference type="PROSITE" id="PS50041"/>
    </source>
</evidence>
<name>A0ABW5E092_9BACT</name>
<evidence type="ECO:0000313" key="10">
    <source>
        <dbReference type="Proteomes" id="UP001597297"/>
    </source>
</evidence>
<keyword evidence="6" id="KW-1133">Transmembrane helix</keyword>
<evidence type="ECO:0000256" key="3">
    <source>
        <dbReference type="ARBA" id="ARBA00022777"/>
    </source>
</evidence>
<dbReference type="PROSITE" id="PS00108">
    <property type="entry name" value="PROTEIN_KINASE_ST"/>
    <property type="match status" value="1"/>
</dbReference>
<dbReference type="Pfam" id="PF00069">
    <property type="entry name" value="Pkinase"/>
    <property type="match status" value="1"/>
</dbReference>
<dbReference type="SMART" id="SM00220">
    <property type="entry name" value="S_TKc"/>
    <property type="match status" value="1"/>
</dbReference>
<dbReference type="PROSITE" id="PS50041">
    <property type="entry name" value="C_TYPE_LECTIN_2"/>
    <property type="match status" value="1"/>
</dbReference>
<evidence type="ECO:0000256" key="6">
    <source>
        <dbReference type="SAM" id="Phobius"/>
    </source>
</evidence>
<sequence>MSSDQIPQAIPFEAPAVEIISQLLPSYSFESLIATGGMGAVYKATQTSLDRPVAVKILPPELGADDTFRQGFETEAKLMARLNHPNLIGVYDFGEVDGMLYIVMEFVDGTTLYEHAYQKQLPQLEAVEIIIGISDGLYNAHKAGILHRDIKPANIFITKDGTPKIGDFGLARPSGNTESGVIYGTPGYAAPEVVAAPDKVSAATDIFAVGVMLYELLAGKMPEQIYQPLERFGKFDSSLERSIRKAIAADPALRYQSAEELSEKLNEVRRRIKTGQKLAPKATSAMPRSVVSGATARTTTSSKKVKKKSSGFLSLAAIIALSAGIYYAWQAYEAKKADIAKVEQQNAEIPDQIHEKEDGSKLEVFFDDSSKNRLVKANGKVDQTDSLASAENSGKKLSTKRKETIQASNSKKDPQNETPAAPALSDEELEKQFIAALTAQNPELAELIQEKRAVLLDNGVRLVAFIHDDITWLEAEKICKKYGASLAVLADKDDIAKVKTIIPTWGACWIGAYTDGDQKWNWVDGSPWKDSIEIRTTTSTAYAQIDSDIFASAKKDTDTAGFLIEWKKEDSEKNKAANESSSIKKISSSAS</sequence>
<dbReference type="RefSeq" id="WP_377094285.1">
    <property type="nucleotide sequence ID" value="NZ_JBHSJM010000001.1"/>
</dbReference>
<dbReference type="Proteomes" id="UP001597297">
    <property type="component" value="Unassembled WGS sequence"/>
</dbReference>
<dbReference type="Gene3D" id="1.10.510.10">
    <property type="entry name" value="Transferase(Phosphotransferase) domain 1"/>
    <property type="match status" value="1"/>
</dbReference>
<dbReference type="GO" id="GO:0016301">
    <property type="term" value="F:kinase activity"/>
    <property type="evidence" value="ECO:0007669"/>
    <property type="project" value="UniProtKB-KW"/>
</dbReference>
<evidence type="ECO:0000256" key="2">
    <source>
        <dbReference type="ARBA" id="ARBA00022741"/>
    </source>
</evidence>
<feature type="transmembrane region" description="Helical" evidence="6">
    <location>
        <begin position="311"/>
        <end position="329"/>
    </location>
</feature>
<comment type="caution">
    <text evidence="9">The sequence shown here is derived from an EMBL/GenBank/DDBJ whole genome shotgun (WGS) entry which is preliminary data.</text>
</comment>
<evidence type="ECO:0000256" key="5">
    <source>
        <dbReference type="SAM" id="MobiDB-lite"/>
    </source>
</evidence>
<dbReference type="InterPro" id="IPR001304">
    <property type="entry name" value="C-type_lectin-like"/>
</dbReference>
<keyword evidence="6" id="KW-0812">Transmembrane</keyword>
<keyword evidence="3 9" id="KW-0418">Kinase</keyword>
<organism evidence="9 10">
    <name type="scientific">Rubritalea spongiae</name>
    <dbReference type="NCBI Taxonomy" id="430797"/>
    <lineage>
        <taxon>Bacteria</taxon>
        <taxon>Pseudomonadati</taxon>
        <taxon>Verrucomicrobiota</taxon>
        <taxon>Verrucomicrobiia</taxon>
        <taxon>Verrucomicrobiales</taxon>
        <taxon>Rubritaleaceae</taxon>
        <taxon>Rubritalea</taxon>
    </lineage>
</organism>
<feature type="region of interest" description="Disordered" evidence="5">
    <location>
        <begin position="385"/>
        <end position="423"/>
    </location>
</feature>
<feature type="domain" description="C-type lectin" evidence="8">
    <location>
        <begin position="471"/>
        <end position="527"/>
    </location>
</feature>
<keyword evidence="6" id="KW-0472">Membrane</keyword>
<feature type="domain" description="Protein kinase" evidence="7">
    <location>
        <begin position="27"/>
        <end position="266"/>
    </location>
</feature>
<dbReference type="Gene3D" id="3.30.200.20">
    <property type="entry name" value="Phosphorylase Kinase, domain 1"/>
    <property type="match status" value="1"/>
</dbReference>
<protein>
    <submittedName>
        <fullName evidence="9">Protein kinase</fullName>
    </submittedName>
</protein>
<feature type="compositionally biased region" description="Polar residues" evidence="5">
    <location>
        <begin position="385"/>
        <end position="396"/>
    </location>
</feature>
<dbReference type="CDD" id="cd00037">
    <property type="entry name" value="CLECT"/>
    <property type="match status" value="1"/>
</dbReference>
<evidence type="ECO:0000256" key="4">
    <source>
        <dbReference type="ARBA" id="ARBA00022840"/>
    </source>
</evidence>
<dbReference type="Gene3D" id="3.10.100.10">
    <property type="entry name" value="Mannose-Binding Protein A, subunit A"/>
    <property type="match status" value="1"/>
</dbReference>
<dbReference type="InterPro" id="IPR000719">
    <property type="entry name" value="Prot_kinase_dom"/>
</dbReference>
<proteinExistence type="predicted"/>
<feature type="compositionally biased region" description="Low complexity" evidence="5">
    <location>
        <begin position="577"/>
        <end position="591"/>
    </location>
</feature>
<evidence type="ECO:0000256" key="1">
    <source>
        <dbReference type="ARBA" id="ARBA00022679"/>
    </source>
</evidence>
<dbReference type="PANTHER" id="PTHR43289">
    <property type="entry name" value="MITOGEN-ACTIVATED PROTEIN KINASE KINASE KINASE 20-RELATED"/>
    <property type="match status" value="1"/>
</dbReference>
<feature type="region of interest" description="Disordered" evidence="5">
    <location>
        <begin position="571"/>
        <end position="591"/>
    </location>
</feature>
<dbReference type="CDD" id="cd14014">
    <property type="entry name" value="STKc_PknB_like"/>
    <property type="match status" value="1"/>
</dbReference>
<evidence type="ECO:0000313" key="9">
    <source>
        <dbReference type="EMBL" id="MFD2275756.1"/>
    </source>
</evidence>
<dbReference type="EMBL" id="JBHUJC010000012">
    <property type="protein sequence ID" value="MFD2275756.1"/>
    <property type="molecule type" value="Genomic_DNA"/>
</dbReference>
<dbReference type="InterPro" id="IPR016187">
    <property type="entry name" value="CTDL_fold"/>
</dbReference>
<reference evidence="10" key="1">
    <citation type="journal article" date="2019" name="Int. J. Syst. Evol. Microbiol.">
        <title>The Global Catalogue of Microorganisms (GCM) 10K type strain sequencing project: providing services to taxonomists for standard genome sequencing and annotation.</title>
        <authorList>
            <consortium name="The Broad Institute Genomics Platform"/>
            <consortium name="The Broad Institute Genome Sequencing Center for Infectious Disease"/>
            <person name="Wu L."/>
            <person name="Ma J."/>
        </authorList>
    </citation>
    <scope>NUCLEOTIDE SEQUENCE [LARGE SCALE GENOMIC DNA]</scope>
    <source>
        <strain evidence="10">JCM 16545</strain>
    </source>
</reference>
<dbReference type="InterPro" id="IPR016186">
    <property type="entry name" value="C-type_lectin-like/link_sf"/>
</dbReference>
<keyword evidence="4" id="KW-0067">ATP-binding</keyword>
<keyword evidence="10" id="KW-1185">Reference proteome</keyword>